<name>A0A377C904_ECOLX</name>
<dbReference type="RefSeq" id="WP_143362930.1">
    <property type="nucleotide sequence ID" value="NZ_QOGV01000003.1"/>
</dbReference>
<protein>
    <submittedName>
        <fullName evidence="1">Uncharacterized protein</fullName>
    </submittedName>
</protein>
<dbReference type="Proteomes" id="UP000254088">
    <property type="component" value="Unassembled WGS sequence"/>
</dbReference>
<gene>
    <name evidence="1" type="ORF">NCTC10429_02413</name>
</gene>
<accession>A0A377C904</accession>
<evidence type="ECO:0000313" key="1">
    <source>
        <dbReference type="EMBL" id="STL87823.1"/>
    </source>
</evidence>
<proteinExistence type="predicted"/>
<dbReference type="AlphaFoldDB" id="A0A377C904"/>
<evidence type="ECO:0000313" key="2">
    <source>
        <dbReference type="Proteomes" id="UP000254088"/>
    </source>
</evidence>
<sequence length="64" mass="6894">MYHWNNQSPYCQCQRCPCCGKIVNQFTGNNFFKTGYGYGVAGSINCSGAAAETTSNTGKQEGAK</sequence>
<reference evidence="1 2" key="1">
    <citation type="submission" date="2018-06" db="EMBL/GenBank/DDBJ databases">
        <authorList>
            <consortium name="Pathogen Informatics"/>
            <person name="Doyle S."/>
        </authorList>
    </citation>
    <scope>NUCLEOTIDE SEQUENCE [LARGE SCALE GENOMIC DNA]</scope>
    <source>
        <strain evidence="1 2">NCTC10429</strain>
    </source>
</reference>
<dbReference type="EMBL" id="UGEX01000001">
    <property type="protein sequence ID" value="STL87823.1"/>
    <property type="molecule type" value="Genomic_DNA"/>
</dbReference>
<organism evidence="1 2">
    <name type="scientific">Escherichia coli</name>
    <dbReference type="NCBI Taxonomy" id="562"/>
    <lineage>
        <taxon>Bacteria</taxon>
        <taxon>Pseudomonadati</taxon>
        <taxon>Pseudomonadota</taxon>
        <taxon>Gammaproteobacteria</taxon>
        <taxon>Enterobacterales</taxon>
        <taxon>Enterobacteriaceae</taxon>
        <taxon>Escherichia</taxon>
    </lineage>
</organism>